<keyword evidence="3" id="KW-0119">Carbohydrate metabolism</keyword>
<evidence type="ECO:0000313" key="7">
    <source>
        <dbReference type="Proteomes" id="UP001187471"/>
    </source>
</evidence>
<dbReference type="SUPFAM" id="SSF51445">
    <property type="entry name" value="(Trans)glycosidases"/>
    <property type="match status" value="1"/>
</dbReference>
<evidence type="ECO:0000256" key="2">
    <source>
        <dbReference type="ARBA" id="ARBA00022801"/>
    </source>
</evidence>
<dbReference type="Gene3D" id="3.40.50.300">
    <property type="entry name" value="P-loop containing nucleotide triphosphate hydrolases"/>
    <property type="match status" value="1"/>
</dbReference>
<organism evidence="6 7">
    <name type="scientific">Escallonia rubra</name>
    <dbReference type="NCBI Taxonomy" id="112253"/>
    <lineage>
        <taxon>Eukaryota</taxon>
        <taxon>Viridiplantae</taxon>
        <taxon>Streptophyta</taxon>
        <taxon>Embryophyta</taxon>
        <taxon>Tracheophyta</taxon>
        <taxon>Spermatophyta</taxon>
        <taxon>Magnoliopsida</taxon>
        <taxon>eudicotyledons</taxon>
        <taxon>Gunneridae</taxon>
        <taxon>Pentapetalae</taxon>
        <taxon>asterids</taxon>
        <taxon>campanulids</taxon>
        <taxon>Escalloniales</taxon>
        <taxon>Escalloniaceae</taxon>
        <taxon>Escallonia</taxon>
    </lineage>
</organism>
<dbReference type="AlphaFoldDB" id="A0AA88QRN7"/>
<dbReference type="Gene3D" id="3.20.20.80">
    <property type="entry name" value="Glycosidases"/>
    <property type="match status" value="1"/>
</dbReference>
<keyword evidence="4" id="KW-0624">Polysaccharide degradation</keyword>
<keyword evidence="2" id="KW-0378">Hydrolase</keyword>
<keyword evidence="7" id="KW-1185">Reference proteome</keyword>
<evidence type="ECO:0000256" key="1">
    <source>
        <dbReference type="ARBA" id="ARBA00007495"/>
    </source>
</evidence>
<dbReference type="Pfam" id="PF00331">
    <property type="entry name" value="Glyco_hydro_10"/>
    <property type="match status" value="1"/>
</dbReference>
<dbReference type="GO" id="GO:0000272">
    <property type="term" value="P:polysaccharide catabolic process"/>
    <property type="evidence" value="ECO:0007669"/>
    <property type="project" value="UniProtKB-KW"/>
</dbReference>
<evidence type="ECO:0000259" key="5">
    <source>
        <dbReference type="Pfam" id="PF00331"/>
    </source>
</evidence>
<evidence type="ECO:0000256" key="4">
    <source>
        <dbReference type="ARBA" id="ARBA00023326"/>
    </source>
</evidence>
<accession>A0AA88QRN7</accession>
<dbReference type="GO" id="GO:0031176">
    <property type="term" value="F:endo-1,4-beta-xylanase activity"/>
    <property type="evidence" value="ECO:0007669"/>
    <property type="project" value="UniProtKB-ARBA"/>
</dbReference>
<evidence type="ECO:0000256" key="3">
    <source>
        <dbReference type="ARBA" id="ARBA00023277"/>
    </source>
</evidence>
<name>A0AA88QRN7_9ASTE</name>
<dbReference type="EMBL" id="JAVXUO010002281">
    <property type="protein sequence ID" value="KAK2974752.1"/>
    <property type="molecule type" value="Genomic_DNA"/>
</dbReference>
<dbReference type="PANTHER" id="PTHR31490">
    <property type="entry name" value="GLYCOSYL HYDROLASE"/>
    <property type="match status" value="1"/>
</dbReference>
<dbReference type="Proteomes" id="UP001187471">
    <property type="component" value="Unassembled WGS sequence"/>
</dbReference>
<reference evidence="6" key="1">
    <citation type="submission" date="2022-12" db="EMBL/GenBank/DDBJ databases">
        <title>Draft genome assemblies for two species of Escallonia (Escalloniales).</title>
        <authorList>
            <person name="Chanderbali A."/>
            <person name="Dervinis C."/>
            <person name="Anghel I."/>
            <person name="Soltis D."/>
            <person name="Soltis P."/>
            <person name="Zapata F."/>
        </authorList>
    </citation>
    <scope>NUCLEOTIDE SEQUENCE</scope>
    <source>
        <strain evidence="6">UCBG92.1500</strain>
        <tissue evidence="6">Leaf</tissue>
    </source>
</reference>
<dbReference type="PANTHER" id="PTHR31490:SF2">
    <property type="entry name" value="GLYCOSYL HYDROLASE FAMILY 10 PROTEIN"/>
    <property type="match status" value="1"/>
</dbReference>
<comment type="similarity">
    <text evidence="1">Belongs to the glycosyl hydrolase 10 (cellulase F) family.</text>
</comment>
<dbReference type="InterPro" id="IPR017853">
    <property type="entry name" value="GH"/>
</dbReference>
<gene>
    <name evidence="6" type="ORF">RJ640_010012</name>
</gene>
<dbReference type="InterPro" id="IPR001000">
    <property type="entry name" value="GH10_dom"/>
</dbReference>
<dbReference type="InterPro" id="IPR044846">
    <property type="entry name" value="GH10"/>
</dbReference>
<feature type="domain" description="GH10" evidence="5">
    <location>
        <begin position="51"/>
        <end position="100"/>
    </location>
</feature>
<sequence>MVQVKLREIIAKKKFLLILDDVWNEKYGKWVCHANRTVVGGASVAIKQGRSGFPFGCAVTRNVLKSNAYEKWFSPRFSITTFRNEMKWYSTETEQGQEKLQSQMLW</sequence>
<comment type="caution">
    <text evidence="6">The sequence shown here is derived from an EMBL/GenBank/DDBJ whole genome shotgun (WGS) entry which is preliminary data.</text>
</comment>
<proteinExistence type="inferred from homology"/>
<evidence type="ECO:0000313" key="6">
    <source>
        <dbReference type="EMBL" id="KAK2974752.1"/>
    </source>
</evidence>
<dbReference type="InterPro" id="IPR027417">
    <property type="entry name" value="P-loop_NTPase"/>
</dbReference>
<protein>
    <recommendedName>
        <fullName evidence="5">GH10 domain-containing protein</fullName>
    </recommendedName>
</protein>